<evidence type="ECO:0000256" key="1">
    <source>
        <dbReference type="ARBA" id="ARBA00000085"/>
    </source>
</evidence>
<gene>
    <name evidence="12" type="ORF">METH_19425</name>
</gene>
<keyword evidence="8" id="KW-0067">ATP-binding</keyword>
<feature type="compositionally biased region" description="Basic and acidic residues" evidence="9">
    <location>
        <begin position="579"/>
        <end position="590"/>
    </location>
</feature>
<dbReference type="InterPro" id="IPR003660">
    <property type="entry name" value="HAMP_dom"/>
</dbReference>
<keyword evidence="13" id="KW-1185">Reference proteome</keyword>
<keyword evidence="10" id="KW-1133">Transmembrane helix</keyword>
<evidence type="ECO:0000256" key="2">
    <source>
        <dbReference type="ARBA" id="ARBA00004370"/>
    </source>
</evidence>
<dbReference type="SUPFAM" id="SSF55874">
    <property type="entry name" value="ATPase domain of HSP90 chaperone/DNA topoisomerase II/histidine kinase"/>
    <property type="match status" value="1"/>
</dbReference>
<evidence type="ECO:0000256" key="7">
    <source>
        <dbReference type="ARBA" id="ARBA00022777"/>
    </source>
</evidence>
<evidence type="ECO:0000256" key="3">
    <source>
        <dbReference type="ARBA" id="ARBA00012438"/>
    </source>
</evidence>
<evidence type="ECO:0000256" key="9">
    <source>
        <dbReference type="SAM" id="MobiDB-lite"/>
    </source>
</evidence>
<dbReference type="HOGENOM" id="CLU_024378_1_0_5"/>
<reference evidence="12 13" key="1">
    <citation type="submission" date="2013-09" db="EMBL/GenBank/DDBJ databases">
        <authorList>
            <consortium name="DOE Joint Genome Institute"/>
            <person name="Klenk H.-P."/>
            <person name="Huntemann M."/>
            <person name="Han J."/>
            <person name="Chen A."/>
            <person name="Kyrpides N."/>
            <person name="Mavromatis K."/>
            <person name="Markowitz V."/>
            <person name="Palaniappan K."/>
            <person name="Ivanova N."/>
            <person name="Schaumberg A."/>
            <person name="Pati A."/>
            <person name="Liolios K."/>
            <person name="Nordberg H.P."/>
            <person name="Cantor M.N."/>
            <person name="Hua S.X."/>
            <person name="Woyke T."/>
        </authorList>
    </citation>
    <scope>NUCLEOTIDE SEQUENCE [LARGE SCALE GENOMIC DNA]</scope>
    <source>
        <strain evidence="12 13">DSM 14336</strain>
    </source>
</reference>
<dbReference type="Pfam" id="PF07568">
    <property type="entry name" value="HisKA_2"/>
    <property type="match status" value="1"/>
</dbReference>
<keyword evidence="10" id="KW-0812">Transmembrane</keyword>
<dbReference type="EMBL" id="CP006773">
    <property type="protein sequence ID" value="AHD02511.1"/>
    <property type="molecule type" value="Genomic_DNA"/>
</dbReference>
<dbReference type="Gene3D" id="3.30.565.10">
    <property type="entry name" value="Histidine kinase-like ATPase, C-terminal domain"/>
    <property type="match status" value="1"/>
</dbReference>
<dbReference type="GO" id="GO:0004673">
    <property type="term" value="F:protein histidine kinase activity"/>
    <property type="evidence" value="ECO:0007669"/>
    <property type="project" value="UniProtKB-EC"/>
</dbReference>
<dbReference type="GO" id="GO:0007165">
    <property type="term" value="P:signal transduction"/>
    <property type="evidence" value="ECO:0007669"/>
    <property type="project" value="InterPro"/>
</dbReference>
<evidence type="ECO:0000256" key="6">
    <source>
        <dbReference type="ARBA" id="ARBA00022741"/>
    </source>
</evidence>
<evidence type="ECO:0000259" key="11">
    <source>
        <dbReference type="PROSITE" id="PS50885"/>
    </source>
</evidence>
<dbReference type="RefSeq" id="WP_024092015.1">
    <property type="nucleotide sequence ID" value="NC_023135.1"/>
</dbReference>
<keyword evidence="7 12" id="KW-0418">Kinase</keyword>
<dbReference type="PANTHER" id="PTHR41523:SF8">
    <property type="entry name" value="ETHYLENE RESPONSE SENSOR PROTEIN"/>
    <property type="match status" value="1"/>
</dbReference>
<dbReference type="PROSITE" id="PS50885">
    <property type="entry name" value="HAMP"/>
    <property type="match status" value="1"/>
</dbReference>
<keyword evidence="4" id="KW-0597">Phosphoprotein</keyword>
<dbReference type="PATRIC" id="fig|999552.6.peg.3853"/>
<dbReference type="AlphaFoldDB" id="V9VUT3"/>
<feature type="domain" description="HAMP" evidence="11">
    <location>
        <begin position="303"/>
        <end position="357"/>
    </location>
</feature>
<dbReference type="PANTHER" id="PTHR41523">
    <property type="entry name" value="TWO-COMPONENT SYSTEM SENSOR PROTEIN"/>
    <property type="match status" value="1"/>
</dbReference>
<dbReference type="InterPro" id="IPR011495">
    <property type="entry name" value="Sig_transdc_His_kin_sub2_dim/P"/>
</dbReference>
<keyword evidence="10" id="KW-0472">Membrane</keyword>
<feature type="region of interest" description="Disordered" evidence="9">
    <location>
        <begin position="569"/>
        <end position="590"/>
    </location>
</feature>
<dbReference type="STRING" id="999552.METH_19425"/>
<organism evidence="12 13">
    <name type="scientific">Leisingera methylohalidivorans DSM 14336</name>
    <dbReference type="NCBI Taxonomy" id="999552"/>
    <lineage>
        <taxon>Bacteria</taxon>
        <taxon>Pseudomonadati</taxon>
        <taxon>Pseudomonadota</taxon>
        <taxon>Alphaproteobacteria</taxon>
        <taxon>Rhodobacterales</taxon>
        <taxon>Roseobacteraceae</taxon>
        <taxon>Leisingera</taxon>
    </lineage>
</organism>
<evidence type="ECO:0000256" key="5">
    <source>
        <dbReference type="ARBA" id="ARBA00022679"/>
    </source>
</evidence>
<dbReference type="InterPro" id="IPR036890">
    <property type="entry name" value="HATPase_C_sf"/>
</dbReference>
<keyword evidence="5" id="KW-0808">Transferase</keyword>
<feature type="transmembrane region" description="Helical" evidence="10">
    <location>
        <begin position="12"/>
        <end position="33"/>
    </location>
</feature>
<dbReference type="EC" id="2.7.13.3" evidence="3"/>
<comment type="subcellular location">
    <subcellularLocation>
        <location evidence="2">Membrane</location>
    </subcellularLocation>
</comment>
<keyword evidence="6" id="KW-0547">Nucleotide-binding</keyword>
<dbReference type="Proteomes" id="UP000018780">
    <property type="component" value="Chromosome"/>
</dbReference>
<dbReference type="GO" id="GO:0005524">
    <property type="term" value="F:ATP binding"/>
    <property type="evidence" value="ECO:0007669"/>
    <property type="project" value="UniProtKB-KW"/>
</dbReference>
<evidence type="ECO:0000256" key="8">
    <source>
        <dbReference type="ARBA" id="ARBA00022840"/>
    </source>
</evidence>
<dbReference type="GO" id="GO:0016020">
    <property type="term" value="C:membrane"/>
    <property type="evidence" value="ECO:0007669"/>
    <property type="project" value="UniProtKB-SubCell"/>
</dbReference>
<evidence type="ECO:0000256" key="4">
    <source>
        <dbReference type="ARBA" id="ARBA00022553"/>
    </source>
</evidence>
<name>V9VUT3_9RHOB</name>
<proteinExistence type="predicted"/>
<comment type="catalytic activity">
    <reaction evidence="1">
        <text>ATP + protein L-histidine = ADP + protein N-phospho-L-histidine.</text>
        <dbReference type="EC" id="2.7.13.3"/>
    </reaction>
</comment>
<protein>
    <recommendedName>
        <fullName evidence="3">histidine kinase</fullName>
        <ecNumber evidence="3">2.7.13.3</ecNumber>
    </recommendedName>
</protein>
<dbReference type="Gene3D" id="3.30.450.20">
    <property type="entry name" value="PAS domain"/>
    <property type="match status" value="1"/>
</dbReference>
<dbReference type="KEGG" id="lmd:METH_19425"/>
<evidence type="ECO:0000313" key="12">
    <source>
        <dbReference type="EMBL" id="AHD02511.1"/>
    </source>
</evidence>
<accession>V9VUT3</accession>
<evidence type="ECO:0000313" key="13">
    <source>
        <dbReference type="Proteomes" id="UP000018780"/>
    </source>
</evidence>
<sequence>MIKIPRLQAGSLLVRLAALMTFALLPLGLIALYQTNAVVAEANRLSHASLLAHTQQAAARERELLQRAGGATEGLAAAILPVFGSGGDCADLMKAFTQGQNPFTFAAFITPDGQMECTSDGSIGDISEKWLFLKAQQASRLSFAAGQGILGKGGPQLVATSPVQRDGILLGYVSIAVPHQLTNSLAGTKWAEQGIRFVTLDAQGEILSASVPQEQAAQSLPVSVPRRELLLRAGGTFFEDARSGQERFFAVSEILPGQVAVVGSWPVENAMSVSASPTSWMTLAFPVLMWLAGISVAVLGLQQMVIRHLSALRRAMRRYALGERDDPNLNLKSPPREFDEARLSFNRMVAILSEAERRRELDLDEKTMLLREVHHRVKNNLQLVASIMNMQGRNAQTPEARRMLSQLQRRVRGLATIHRSLNTNPDVSTVDSRELINELIAEIGSMNAGTGQDVVIETDLAQVPLSQDQGVTLSMLVSEAMTNAVKYIGVPEGGRPEIKVSLRETAKNWLELELTNTKGQPLLDPEEDVGGSGIGARLMTAFATQLDGKGVTQETEDTYTYRLGFPAVAGAAPPEADTQEQKQDATEPAA</sequence>
<evidence type="ECO:0000256" key="10">
    <source>
        <dbReference type="SAM" id="Phobius"/>
    </source>
</evidence>
<dbReference type="OrthoDB" id="9767435at2"/>